<dbReference type="EMBL" id="AGNL01016544">
    <property type="protein sequence ID" value="EJK65025.1"/>
    <property type="molecule type" value="Genomic_DNA"/>
</dbReference>
<comment type="caution">
    <text evidence="2">The sequence shown here is derived from an EMBL/GenBank/DDBJ whole genome shotgun (WGS) entry which is preliminary data.</text>
</comment>
<organism evidence="2 3">
    <name type="scientific">Thalassiosira oceanica</name>
    <name type="common">Marine diatom</name>
    <dbReference type="NCBI Taxonomy" id="159749"/>
    <lineage>
        <taxon>Eukaryota</taxon>
        <taxon>Sar</taxon>
        <taxon>Stramenopiles</taxon>
        <taxon>Ochrophyta</taxon>
        <taxon>Bacillariophyta</taxon>
        <taxon>Coscinodiscophyceae</taxon>
        <taxon>Thalassiosirophycidae</taxon>
        <taxon>Thalassiosirales</taxon>
        <taxon>Thalassiosiraceae</taxon>
        <taxon>Thalassiosira</taxon>
    </lineage>
</organism>
<evidence type="ECO:0000256" key="1">
    <source>
        <dbReference type="SAM" id="MobiDB-lite"/>
    </source>
</evidence>
<reference evidence="2 3" key="1">
    <citation type="journal article" date="2012" name="Genome Biol.">
        <title>Genome and low-iron response of an oceanic diatom adapted to chronic iron limitation.</title>
        <authorList>
            <person name="Lommer M."/>
            <person name="Specht M."/>
            <person name="Roy A.S."/>
            <person name="Kraemer L."/>
            <person name="Andreson R."/>
            <person name="Gutowska M.A."/>
            <person name="Wolf J."/>
            <person name="Bergner S.V."/>
            <person name="Schilhabel M.B."/>
            <person name="Klostermeier U.C."/>
            <person name="Beiko R.G."/>
            <person name="Rosenstiel P."/>
            <person name="Hippler M."/>
            <person name="Laroche J."/>
        </authorList>
    </citation>
    <scope>NUCLEOTIDE SEQUENCE [LARGE SCALE GENOMIC DNA]</scope>
    <source>
        <strain evidence="2 3">CCMP1005</strain>
    </source>
</reference>
<feature type="compositionally biased region" description="Basic and acidic residues" evidence="1">
    <location>
        <begin position="60"/>
        <end position="69"/>
    </location>
</feature>
<accession>K0SI23</accession>
<name>K0SI23_THAOC</name>
<dbReference type="Proteomes" id="UP000266841">
    <property type="component" value="Unassembled WGS sequence"/>
</dbReference>
<feature type="compositionally biased region" description="Low complexity" evidence="1">
    <location>
        <begin position="20"/>
        <end position="33"/>
    </location>
</feature>
<sequence length="218" mass="24965">MIYRQRGEAERHLEHAAWVPQKQQQPLQLEKPPSSTAMGDMGEDPSPPSQRPSKRRRKQVERYEPETKQNRRKKAKKVAKKVAKKALVSAPHRSCQAKSTAATAALIENSQRAARDLQEVRTLISNIGVACMDELIVMGDYRGRTKSFLEGLVKRYQPEYAGLTYDKLWEALRFELGYEMFGGETEELTTKKELEGLLPAVIEKTDSLMEEYRKKKLT</sequence>
<protein>
    <submittedName>
        <fullName evidence="2">Uncharacterized protein</fullName>
    </submittedName>
</protein>
<evidence type="ECO:0000313" key="2">
    <source>
        <dbReference type="EMBL" id="EJK65025.1"/>
    </source>
</evidence>
<keyword evidence="3" id="KW-1185">Reference proteome</keyword>
<proteinExistence type="predicted"/>
<gene>
    <name evidence="2" type="ORF">THAOC_14177</name>
</gene>
<evidence type="ECO:0000313" key="3">
    <source>
        <dbReference type="Proteomes" id="UP000266841"/>
    </source>
</evidence>
<dbReference type="AlphaFoldDB" id="K0SI23"/>
<feature type="region of interest" description="Disordered" evidence="1">
    <location>
        <begin position="1"/>
        <end position="78"/>
    </location>
</feature>
<feature type="compositionally biased region" description="Basic and acidic residues" evidence="1">
    <location>
        <begin position="1"/>
        <end position="15"/>
    </location>
</feature>